<dbReference type="Pfam" id="PF00098">
    <property type="entry name" value="zf-CCHC"/>
    <property type="match status" value="3"/>
</dbReference>
<dbReference type="InterPro" id="IPR001878">
    <property type="entry name" value="Znf_CCHC"/>
</dbReference>
<keyword evidence="1" id="KW-0862">Zinc</keyword>
<dbReference type="InterPro" id="IPR036875">
    <property type="entry name" value="Znf_CCHC_sf"/>
</dbReference>
<gene>
    <name evidence="3" type="ORF">IFM89_011664</name>
</gene>
<dbReference type="Proteomes" id="UP000631114">
    <property type="component" value="Unassembled WGS sequence"/>
</dbReference>
<feature type="domain" description="CCHC-type" evidence="2">
    <location>
        <begin position="30"/>
        <end position="45"/>
    </location>
</feature>
<name>A0A835HUF6_9MAGN</name>
<sequence length="141" mass="14813">MNFAGKGGCCYNCDGKGHIARECQVKLGGCYNCGGPGHIARDCQEKSNAGGGGNNNEGYGTRDGGCYNCGQHGHRARDCQEKNNATAGANSNNGGYVTLCDVFVITESWPIELGSALQRKVLMAKAKVVITGDFGHFAIDM</sequence>
<keyword evidence="1" id="KW-0479">Metal-binding</keyword>
<evidence type="ECO:0000313" key="3">
    <source>
        <dbReference type="EMBL" id="KAF9604971.1"/>
    </source>
</evidence>
<dbReference type="SMART" id="SM00343">
    <property type="entry name" value="ZnF_C2HC"/>
    <property type="match status" value="3"/>
</dbReference>
<reference evidence="3 4" key="1">
    <citation type="submission" date="2020-10" db="EMBL/GenBank/DDBJ databases">
        <title>The Coptis chinensis genome and diversification of protoberbering-type alkaloids.</title>
        <authorList>
            <person name="Wang B."/>
            <person name="Shu S."/>
            <person name="Song C."/>
            <person name="Liu Y."/>
        </authorList>
    </citation>
    <scope>NUCLEOTIDE SEQUENCE [LARGE SCALE GENOMIC DNA]</scope>
    <source>
        <strain evidence="3">HL-2020</strain>
        <tissue evidence="3">Leaf</tissue>
    </source>
</reference>
<comment type="caution">
    <text evidence="3">The sequence shown here is derived from an EMBL/GenBank/DDBJ whole genome shotgun (WGS) entry which is preliminary data.</text>
</comment>
<dbReference type="SUPFAM" id="SSF57756">
    <property type="entry name" value="Retrovirus zinc finger-like domains"/>
    <property type="match status" value="2"/>
</dbReference>
<accession>A0A835HUF6</accession>
<dbReference type="OrthoDB" id="422005at2759"/>
<keyword evidence="4" id="KW-1185">Reference proteome</keyword>
<feature type="domain" description="CCHC-type" evidence="2">
    <location>
        <begin position="66"/>
        <end position="81"/>
    </location>
</feature>
<dbReference type="EMBL" id="JADFTS010000005">
    <property type="protein sequence ID" value="KAF9604971.1"/>
    <property type="molecule type" value="Genomic_DNA"/>
</dbReference>
<dbReference type="PANTHER" id="PTHR23002">
    <property type="entry name" value="ZINC FINGER CCHC DOMAIN CONTAINING PROTEIN"/>
    <property type="match status" value="1"/>
</dbReference>
<dbReference type="GO" id="GO:0008270">
    <property type="term" value="F:zinc ion binding"/>
    <property type="evidence" value="ECO:0007669"/>
    <property type="project" value="UniProtKB-KW"/>
</dbReference>
<protein>
    <recommendedName>
        <fullName evidence="2">CCHC-type domain-containing protein</fullName>
    </recommendedName>
</protein>
<keyword evidence="1" id="KW-0863">Zinc-finger</keyword>
<organism evidence="3 4">
    <name type="scientific">Coptis chinensis</name>
    <dbReference type="NCBI Taxonomy" id="261450"/>
    <lineage>
        <taxon>Eukaryota</taxon>
        <taxon>Viridiplantae</taxon>
        <taxon>Streptophyta</taxon>
        <taxon>Embryophyta</taxon>
        <taxon>Tracheophyta</taxon>
        <taxon>Spermatophyta</taxon>
        <taxon>Magnoliopsida</taxon>
        <taxon>Ranunculales</taxon>
        <taxon>Ranunculaceae</taxon>
        <taxon>Coptidoideae</taxon>
        <taxon>Coptis</taxon>
    </lineage>
</organism>
<feature type="domain" description="CCHC-type" evidence="2">
    <location>
        <begin position="10"/>
        <end position="23"/>
    </location>
</feature>
<evidence type="ECO:0000256" key="1">
    <source>
        <dbReference type="PROSITE-ProRule" id="PRU00047"/>
    </source>
</evidence>
<dbReference type="Gene3D" id="4.10.60.10">
    <property type="entry name" value="Zinc finger, CCHC-type"/>
    <property type="match status" value="2"/>
</dbReference>
<proteinExistence type="predicted"/>
<dbReference type="AlphaFoldDB" id="A0A835HUF6"/>
<evidence type="ECO:0000259" key="2">
    <source>
        <dbReference type="PROSITE" id="PS50158"/>
    </source>
</evidence>
<dbReference type="InterPro" id="IPR051714">
    <property type="entry name" value="Znf_CCHC_NABP"/>
</dbReference>
<dbReference type="PROSITE" id="PS50158">
    <property type="entry name" value="ZF_CCHC"/>
    <property type="match status" value="3"/>
</dbReference>
<evidence type="ECO:0000313" key="4">
    <source>
        <dbReference type="Proteomes" id="UP000631114"/>
    </source>
</evidence>
<dbReference type="GO" id="GO:0003676">
    <property type="term" value="F:nucleic acid binding"/>
    <property type="evidence" value="ECO:0007669"/>
    <property type="project" value="InterPro"/>
</dbReference>